<accession>A0A0F9DZ48</accession>
<gene>
    <name evidence="1" type="ORF">LCGC14_2218780</name>
</gene>
<reference evidence="1" key="1">
    <citation type="journal article" date="2015" name="Nature">
        <title>Complex archaea that bridge the gap between prokaryotes and eukaryotes.</title>
        <authorList>
            <person name="Spang A."/>
            <person name="Saw J.H."/>
            <person name="Jorgensen S.L."/>
            <person name="Zaremba-Niedzwiedzka K."/>
            <person name="Martijn J."/>
            <person name="Lind A.E."/>
            <person name="van Eijk R."/>
            <person name="Schleper C."/>
            <person name="Guy L."/>
            <person name="Ettema T.J."/>
        </authorList>
    </citation>
    <scope>NUCLEOTIDE SEQUENCE</scope>
</reference>
<organism evidence="1">
    <name type="scientific">marine sediment metagenome</name>
    <dbReference type="NCBI Taxonomy" id="412755"/>
    <lineage>
        <taxon>unclassified sequences</taxon>
        <taxon>metagenomes</taxon>
        <taxon>ecological metagenomes</taxon>
    </lineage>
</organism>
<dbReference type="EMBL" id="LAZR01029603">
    <property type="protein sequence ID" value="KKL59091.1"/>
    <property type="molecule type" value="Genomic_DNA"/>
</dbReference>
<name>A0A0F9DZ48_9ZZZZ</name>
<sequence length="82" mass="9102">SDCEPPFRFPNIGSMEPEGFEEVKDLFVDSSGFGGPGEPALTAEEFSEQLLAMVEESEVTLYAAVTEVGQFQLYVTVYRKEE</sequence>
<protein>
    <submittedName>
        <fullName evidence="1">Uncharacterized protein</fullName>
    </submittedName>
</protein>
<evidence type="ECO:0000313" key="1">
    <source>
        <dbReference type="EMBL" id="KKL59091.1"/>
    </source>
</evidence>
<feature type="non-terminal residue" evidence="1">
    <location>
        <position position="1"/>
    </location>
</feature>
<dbReference type="AlphaFoldDB" id="A0A0F9DZ48"/>
<comment type="caution">
    <text evidence="1">The sequence shown here is derived from an EMBL/GenBank/DDBJ whole genome shotgun (WGS) entry which is preliminary data.</text>
</comment>
<proteinExistence type="predicted"/>